<organism evidence="16 17">
    <name type="scientific">Caminibacter pacificus</name>
    <dbReference type="NCBI Taxonomy" id="1424653"/>
    <lineage>
        <taxon>Bacteria</taxon>
        <taxon>Pseudomonadati</taxon>
        <taxon>Campylobacterota</taxon>
        <taxon>Epsilonproteobacteria</taxon>
        <taxon>Nautiliales</taxon>
        <taxon>Nautiliaceae</taxon>
        <taxon>Caminibacter</taxon>
    </lineage>
</organism>
<name>A0AAJ4RCU2_9BACT</name>
<dbReference type="InterPro" id="IPR001763">
    <property type="entry name" value="Rhodanese-like_dom"/>
</dbReference>
<evidence type="ECO:0000256" key="8">
    <source>
        <dbReference type="ARBA" id="ARBA00023004"/>
    </source>
</evidence>
<dbReference type="GO" id="GO:0016730">
    <property type="term" value="F:oxidoreductase activity, acting on iron-sulfur proteins as donors"/>
    <property type="evidence" value="ECO:0007669"/>
    <property type="project" value="InterPro"/>
</dbReference>
<keyword evidence="6" id="KW-0479">Metal-binding</keyword>
<evidence type="ECO:0000256" key="11">
    <source>
        <dbReference type="ARBA" id="ARBA00026011"/>
    </source>
</evidence>
<dbReference type="CDD" id="cd00158">
    <property type="entry name" value="RHOD"/>
    <property type="match status" value="1"/>
</dbReference>
<dbReference type="RefSeq" id="WP_123352553.1">
    <property type="nucleotide sequence ID" value="NZ_CP027432.2"/>
</dbReference>
<dbReference type="SUPFAM" id="SSF52821">
    <property type="entry name" value="Rhodanese/Cell cycle control phosphatase"/>
    <property type="match status" value="1"/>
</dbReference>
<dbReference type="InterPro" id="IPR036644">
    <property type="entry name" value="FTR_bsu_sf"/>
</dbReference>
<evidence type="ECO:0000313" key="16">
    <source>
        <dbReference type="EMBL" id="ROR40170.1"/>
    </source>
</evidence>
<evidence type="ECO:0000256" key="7">
    <source>
        <dbReference type="ARBA" id="ARBA00023002"/>
    </source>
</evidence>
<comment type="similarity">
    <text evidence="3">Belongs to the ferredoxin thioredoxin reductase beta subunit family.</text>
</comment>
<comment type="function">
    <text evidence="2">Catalytic subunit of the ferredoxin-thioredoxin reductase (FTR), which catalyzes the two-electron reduction of thioredoxins by the electrons provided by reduced ferredoxin.</text>
</comment>
<sequence>MKTVDINSPEFQQEFLKTEKFAHKTVEQFGWAFHPDEEIVERVLKGLTNNKVLYGKRFCPCFPVEEKDGKYVSSDNRICPCPQAIKDEIPNEGVCHCGIFCTPEYAANYQKEHPKKHAEEVEGLSVAELEEILQKEQILGHELELLLKAREKGLLNFKLIDIREPFEHQMMRIKGTDKLLPISRVQYDLDEWMKLKDERIIIYCHVGSRSGYLQRALEAQLGFDKVGNLTYGIADYPGEIERG</sequence>
<evidence type="ECO:0000256" key="4">
    <source>
        <dbReference type="ARBA" id="ARBA00012358"/>
    </source>
</evidence>
<dbReference type="AlphaFoldDB" id="A0AAJ4RCU2"/>
<dbReference type="PROSITE" id="PS50206">
    <property type="entry name" value="RHODANESE_3"/>
    <property type="match status" value="1"/>
</dbReference>
<dbReference type="Gene3D" id="3.40.250.10">
    <property type="entry name" value="Rhodanese-like domain"/>
    <property type="match status" value="1"/>
</dbReference>
<dbReference type="SUPFAM" id="SSF57662">
    <property type="entry name" value="Ferredoxin thioredoxin reductase (FTR), catalytic beta chain"/>
    <property type="match status" value="1"/>
</dbReference>
<evidence type="ECO:0000256" key="13">
    <source>
        <dbReference type="ARBA" id="ARBA00048150"/>
    </source>
</evidence>
<evidence type="ECO:0000256" key="9">
    <source>
        <dbReference type="ARBA" id="ARBA00023014"/>
    </source>
</evidence>
<dbReference type="GO" id="GO:0046872">
    <property type="term" value="F:metal ion binding"/>
    <property type="evidence" value="ECO:0007669"/>
    <property type="project" value="UniProtKB-KW"/>
</dbReference>
<reference evidence="15" key="3">
    <citation type="submission" date="2019-06" db="EMBL/GenBank/DDBJ databases">
        <title>A comparative analysis of the Nautiliaceae.</title>
        <authorList>
            <person name="Grosche A."/>
            <person name="Smedile F."/>
            <person name="Vetriani C."/>
        </authorList>
    </citation>
    <scope>NUCLEOTIDE SEQUENCE</scope>
    <source>
        <strain evidence="15">TB6</strain>
    </source>
</reference>
<dbReference type="Pfam" id="PF00581">
    <property type="entry name" value="Rhodanese"/>
    <property type="match status" value="1"/>
</dbReference>
<keyword evidence="10" id="KW-1015">Disulfide bond</keyword>
<feature type="domain" description="Rhodanese" evidence="14">
    <location>
        <begin position="156"/>
        <end position="242"/>
    </location>
</feature>
<dbReference type="InterPro" id="IPR004209">
    <property type="entry name" value="FTR_bsu"/>
</dbReference>
<dbReference type="PANTHER" id="PTHR35113">
    <property type="entry name" value="FERREDOXIN-THIOREDOXIN REDUCTASE CATALYTIC CHAIN, CHLOROPLASTIC"/>
    <property type="match status" value="1"/>
</dbReference>
<gene>
    <name evidence="15" type="ORF">C6V80_01350</name>
    <name evidence="16" type="ORF">EDC58_1157</name>
</gene>
<dbReference type="SMART" id="SM00450">
    <property type="entry name" value="RHOD"/>
    <property type="match status" value="1"/>
</dbReference>
<evidence type="ECO:0000256" key="5">
    <source>
        <dbReference type="ARBA" id="ARBA00022485"/>
    </source>
</evidence>
<evidence type="ECO:0000256" key="2">
    <source>
        <dbReference type="ARBA" id="ARBA00003945"/>
    </source>
</evidence>
<evidence type="ECO:0000256" key="12">
    <source>
        <dbReference type="ARBA" id="ARBA00030295"/>
    </source>
</evidence>
<comment type="cofactor">
    <cofactor evidence="1">
        <name>[4Fe-4S] cluster</name>
        <dbReference type="ChEBI" id="CHEBI:49883"/>
    </cofactor>
</comment>
<evidence type="ECO:0000256" key="3">
    <source>
        <dbReference type="ARBA" id="ARBA00007941"/>
    </source>
</evidence>
<reference evidence="18" key="1">
    <citation type="submission" date="2018-03" db="EMBL/GenBank/DDBJ databases">
        <title>A comparative analysis of the Nautiliaceae.</title>
        <authorList>
            <person name="Grosche A."/>
            <person name="Smedile F."/>
            <person name="Vetriani C."/>
        </authorList>
    </citation>
    <scope>NUCLEOTIDE SEQUENCE [LARGE SCALE GENOMIC DNA]</scope>
    <source>
        <strain evidence="18">TB6</strain>
    </source>
</reference>
<dbReference type="EMBL" id="RJVK01000002">
    <property type="protein sequence ID" value="ROR40170.1"/>
    <property type="molecule type" value="Genomic_DNA"/>
</dbReference>
<keyword evidence="18" id="KW-1185">Reference proteome</keyword>
<dbReference type="PANTHER" id="PTHR35113:SF1">
    <property type="entry name" value="FERREDOXIN-THIOREDOXIN REDUCTASE CATALYTIC CHAIN, CHLOROPLASTIC"/>
    <property type="match status" value="1"/>
</dbReference>
<proteinExistence type="inferred from homology"/>
<dbReference type="Proteomes" id="UP000272781">
    <property type="component" value="Unassembled WGS sequence"/>
</dbReference>
<evidence type="ECO:0000256" key="6">
    <source>
        <dbReference type="ARBA" id="ARBA00022723"/>
    </source>
</evidence>
<evidence type="ECO:0000313" key="15">
    <source>
        <dbReference type="EMBL" id="QCI27655.1"/>
    </source>
</evidence>
<dbReference type="GO" id="GO:0051539">
    <property type="term" value="F:4 iron, 4 sulfur cluster binding"/>
    <property type="evidence" value="ECO:0007669"/>
    <property type="project" value="UniProtKB-KW"/>
</dbReference>
<dbReference type="EMBL" id="CP027432">
    <property type="protein sequence ID" value="QCI27655.1"/>
    <property type="molecule type" value="Genomic_DNA"/>
</dbReference>
<evidence type="ECO:0000313" key="18">
    <source>
        <dbReference type="Proteomes" id="UP000298805"/>
    </source>
</evidence>
<keyword evidence="7" id="KW-0560">Oxidoreductase</keyword>
<evidence type="ECO:0000259" key="14">
    <source>
        <dbReference type="PROSITE" id="PS50206"/>
    </source>
</evidence>
<dbReference type="EC" id="1.8.7.2" evidence="4"/>
<comment type="subunit">
    <text evidence="11">Heterodimer of subunit A (variable subunit) and subunit B (catalytic subunit). Heterodimeric FTR forms a complex with ferredoxin and thioredoxin.</text>
</comment>
<keyword evidence="9" id="KW-0411">Iron-sulfur</keyword>
<evidence type="ECO:0000313" key="17">
    <source>
        <dbReference type="Proteomes" id="UP000272781"/>
    </source>
</evidence>
<evidence type="ECO:0000256" key="10">
    <source>
        <dbReference type="ARBA" id="ARBA00023157"/>
    </source>
</evidence>
<accession>A0AAJ4RCU2</accession>
<dbReference type="Gene3D" id="3.90.460.10">
    <property type="entry name" value="Ferredoxin thioredoxin reductase catalytic beta subunit"/>
    <property type="match status" value="1"/>
</dbReference>
<reference evidence="16 17" key="2">
    <citation type="submission" date="2018-11" db="EMBL/GenBank/DDBJ databases">
        <title>Genomic Encyclopedia of Type Strains, Phase IV (KMG-IV): sequencing the most valuable type-strain genomes for metagenomic binning, comparative biology and taxonomic classification.</title>
        <authorList>
            <person name="Goeker M."/>
        </authorList>
    </citation>
    <scope>NUCLEOTIDE SEQUENCE [LARGE SCALE GENOMIC DNA]</scope>
    <source>
        <strain evidence="16 17">DSM 27783</strain>
    </source>
</reference>
<evidence type="ECO:0000256" key="1">
    <source>
        <dbReference type="ARBA" id="ARBA00001966"/>
    </source>
</evidence>
<comment type="catalytic activity">
    <reaction evidence="13">
        <text>[thioredoxin]-disulfide + 2 reduced [2Fe-2S]-[ferredoxin] + 2 H(+) = [thioredoxin]-dithiol + 2 oxidized [2Fe-2S]-[ferredoxin]</text>
        <dbReference type="Rhea" id="RHEA:42336"/>
        <dbReference type="Rhea" id="RHEA-COMP:10000"/>
        <dbReference type="Rhea" id="RHEA-COMP:10001"/>
        <dbReference type="Rhea" id="RHEA-COMP:10698"/>
        <dbReference type="Rhea" id="RHEA-COMP:10700"/>
        <dbReference type="ChEBI" id="CHEBI:15378"/>
        <dbReference type="ChEBI" id="CHEBI:29950"/>
        <dbReference type="ChEBI" id="CHEBI:33737"/>
        <dbReference type="ChEBI" id="CHEBI:33738"/>
        <dbReference type="ChEBI" id="CHEBI:50058"/>
        <dbReference type="EC" id="1.8.7.2"/>
    </reaction>
</comment>
<dbReference type="Proteomes" id="UP000298805">
    <property type="component" value="Chromosome"/>
</dbReference>
<keyword evidence="8" id="KW-0408">Iron</keyword>
<dbReference type="InterPro" id="IPR036873">
    <property type="entry name" value="Rhodanese-like_dom_sf"/>
</dbReference>
<keyword evidence="5" id="KW-0004">4Fe-4S</keyword>
<dbReference type="Pfam" id="PF02943">
    <property type="entry name" value="FeThRed_B"/>
    <property type="match status" value="1"/>
</dbReference>
<protein>
    <recommendedName>
        <fullName evidence="4">ferredoxin:thioredoxin reductase</fullName>
        <ecNumber evidence="4">1.8.7.2</ecNumber>
    </recommendedName>
    <alternativeName>
        <fullName evidence="12">Ferredoxin-thioredoxin reductase subunit B</fullName>
    </alternativeName>
</protein>